<dbReference type="EMBL" id="KI925465">
    <property type="protein sequence ID" value="ETW76077.1"/>
    <property type="molecule type" value="Genomic_DNA"/>
</dbReference>
<dbReference type="InParanoid" id="W4JR78"/>
<dbReference type="Proteomes" id="UP000030671">
    <property type="component" value="Unassembled WGS sequence"/>
</dbReference>
<organism evidence="1 2">
    <name type="scientific">Heterobasidion irregulare (strain TC 32-1)</name>
    <dbReference type="NCBI Taxonomy" id="747525"/>
    <lineage>
        <taxon>Eukaryota</taxon>
        <taxon>Fungi</taxon>
        <taxon>Dikarya</taxon>
        <taxon>Basidiomycota</taxon>
        <taxon>Agaricomycotina</taxon>
        <taxon>Agaricomycetes</taxon>
        <taxon>Russulales</taxon>
        <taxon>Bondarzewiaceae</taxon>
        <taxon>Heterobasidion</taxon>
        <taxon>Heterobasidion annosum species complex</taxon>
    </lineage>
</organism>
<evidence type="ECO:0000313" key="1">
    <source>
        <dbReference type="EMBL" id="ETW76077.1"/>
    </source>
</evidence>
<evidence type="ECO:0000313" key="2">
    <source>
        <dbReference type="Proteomes" id="UP000030671"/>
    </source>
</evidence>
<gene>
    <name evidence="1" type="ORF">HETIRDRAFT_330134</name>
</gene>
<dbReference type="KEGG" id="hir:HETIRDRAFT_330134"/>
<dbReference type="HOGENOM" id="CLU_2250500_0_0_1"/>
<accession>W4JR78</accession>
<proteinExistence type="predicted"/>
<dbReference type="AlphaFoldDB" id="W4JR78"/>
<reference evidence="1 2" key="1">
    <citation type="journal article" date="2012" name="New Phytol.">
        <title>Insight into trade-off between wood decay and parasitism from the genome of a fungal forest pathogen.</title>
        <authorList>
            <person name="Olson A."/>
            <person name="Aerts A."/>
            <person name="Asiegbu F."/>
            <person name="Belbahri L."/>
            <person name="Bouzid O."/>
            <person name="Broberg A."/>
            <person name="Canback B."/>
            <person name="Coutinho P.M."/>
            <person name="Cullen D."/>
            <person name="Dalman K."/>
            <person name="Deflorio G."/>
            <person name="van Diepen L.T."/>
            <person name="Dunand C."/>
            <person name="Duplessis S."/>
            <person name="Durling M."/>
            <person name="Gonthier P."/>
            <person name="Grimwood J."/>
            <person name="Fossdal C.G."/>
            <person name="Hansson D."/>
            <person name="Henrissat B."/>
            <person name="Hietala A."/>
            <person name="Himmelstrand K."/>
            <person name="Hoffmeister D."/>
            <person name="Hogberg N."/>
            <person name="James T.Y."/>
            <person name="Karlsson M."/>
            <person name="Kohler A."/>
            <person name="Kues U."/>
            <person name="Lee Y.H."/>
            <person name="Lin Y.C."/>
            <person name="Lind M."/>
            <person name="Lindquist E."/>
            <person name="Lombard V."/>
            <person name="Lucas S."/>
            <person name="Lunden K."/>
            <person name="Morin E."/>
            <person name="Murat C."/>
            <person name="Park J."/>
            <person name="Raffaello T."/>
            <person name="Rouze P."/>
            <person name="Salamov A."/>
            <person name="Schmutz J."/>
            <person name="Solheim H."/>
            <person name="Stahlberg J."/>
            <person name="Velez H."/>
            <person name="de Vries R.P."/>
            <person name="Wiebenga A."/>
            <person name="Woodward S."/>
            <person name="Yakovlev I."/>
            <person name="Garbelotto M."/>
            <person name="Martin F."/>
            <person name="Grigoriev I.V."/>
            <person name="Stenlid J."/>
        </authorList>
    </citation>
    <scope>NUCLEOTIDE SEQUENCE [LARGE SCALE GENOMIC DNA]</scope>
    <source>
        <strain evidence="1 2">TC 32-1</strain>
    </source>
</reference>
<sequence>MPDRHSRRIRNIHFNELDLVPAFLCRDRKIELYTHVKASHLLYHLGSKALTGTYEAEGKSSSYCSSIFESGRSRCQDLIFFANVMYFIDSHVSKLLQVPATNKK</sequence>
<name>W4JR78_HETIT</name>
<protein>
    <submittedName>
        <fullName evidence="1">Uncharacterized protein</fullName>
    </submittedName>
</protein>
<keyword evidence="2" id="KW-1185">Reference proteome</keyword>
<dbReference type="RefSeq" id="XP_009552299.1">
    <property type="nucleotide sequence ID" value="XM_009554004.1"/>
</dbReference>
<dbReference type="GeneID" id="20671552"/>